<dbReference type="Proteomes" id="UP000015106">
    <property type="component" value="Chromosome 7"/>
</dbReference>
<dbReference type="Gramene" id="TuG1812G0700002666.01.T01">
    <property type="protein sequence ID" value="TuG1812G0700002666.01.T01.cds299891"/>
    <property type="gene ID" value="TuG1812G0700002666.01"/>
</dbReference>
<reference evidence="1" key="2">
    <citation type="submission" date="2018-03" db="EMBL/GenBank/DDBJ databases">
        <title>The Triticum urartu genome reveals the dynamic nature of wheat genome evolution.</title>
        <authorList>
            <person name="Ling H."/>
            <person name="Ma B."/>
            <person name="Shi X."/>
            <person name="Liu H."/>
            <person name="Dong L."/>
            <person name="Sun H."/>
            <person name="Cao Y."/>
            <person name="Gao Q."/>
            <person name="Zheng S."/>
            <person name="Li Y."/>
            <person name="Yu Y."/>
            <person name="Du H."/>
            <person name="Qi M."/>
            <person name="Li Y."/>
            <person name="Yu H."/>
            <person name="Cui Y."/>
            <person name="Wang N."/>
            <person name="Chen C."/>
            <person name="Wu H."/>
            <person name="Zhao Y."/>
            <person name="Zhang J."/>
            <person name="Li Y."/>
            <person name="Zhou W."/>
            <person name="Zhang B."/>
            <person name="Hu W."/>
            <person name="Eijk M."/>
            <person name="Tang J."/>
            <person name="Witsenboer H."/>
            <person name="Zhao S."/>
            <person name="Li Z."/>
            <person name="Zhang A."/>
            <person name="Wang D."/>
            <person name="Liang C."/>
        </authorList>
    </citation>
    <scope>NUCLEOTIDE SEQUENCE [LARGE SCALE GENOMIC DNA]</scope>
    <source>
        <strain evidence="1">cv. G1812</strain>
    </source>
</reference>
<proteinExistence type="predicted"/>
<evidence type="ECO:0000313" key="1">
    <source>
        <dbReference type="EnsemblPlants" id="TuG1812G0700002666.01.T01.cds299891"/>
    </source>
</evidence>
<name>A0A8R7V228_TRIUA</name>
<reference evidence="1" key="3">
    <citation type="submission" date="2022-06" db="UniProtKB">
        <authorList>
            <consortium name="EnsemblPlants"/>
        </authorList>
    </citation>
    <scope>IDENTIFICATION</scope>
</reference>
<evidence type="ECO:0000313" key="2">
    <source>
        <dbReference type="Proteomes" id="UP000015106"/>
    </source>
</evidence>
<keyword evidence="2" id="KW-1185">Reference proteome</keyword>
<sequence length="77" mass="8082">AVATSVGLKPFDIAALPPYPAAAPRPAHALAAGFSVAHLLEHPPHHALDDVHLQELPPPAGHRLLVRLHEPGVRAAH</sequence>
<dbReference type="EnsemblPlants" id="TuG1812G0700002666.01.T01">
    <property type="protein sequence ID" value="TuG1812G0700002666.01.T01.cds299891"/>
    <property type="gene ID" value="TuG1812G0700002666.01"/>
</dbReference>
<reference evidence="2" key="1">
    <citation type="journal article" date="2013" name="Nature">
        <title>Draft genome of the wheat A-genome progenitor Triticum urartu.</title>
        <authorList>
            <person name="Ling H.Q."/>
            <person name="Zhao S."/>
            <person name="Liu D."/>
            <person name="Wang J."/>
            <person name="Sun H."/>
            <person name="Zhang C."/>
            <person name="Fan H."/>
            <person name="Li D."/>
            <person name="Dong L."/>
            <person name="Tao Y."/>
            <person name="Gao C."/>
            <person name="Wu H."/>
            <person name="Li Y."/>
            <person name="Cui Y."/>
            <person name="Guo X."/>
            <person name="Zheng S."/>
            <person name="Wang B."/>
            <person name="Yu K."/>
            <person name="Liang Q."/>
            <person name="Yang W."/>
            <person name="Lou X."/>
            <person name="Chen J."/>
            <person name="Feng M."/>
            <person name="Jian J."/>
            <person name="Zhang X."/>
            <person name="Luo G."/>
            <person name="Jiang Y."/>
            <person name="Liu J."/>
            <person name="Wang Z."/>
            <person name="Sha Y."/>
            <person name="Zhang B."/>
            <person name="Wu H."/>
            <person name="Tang D."/>
            <person name="Shen Q."/>
            <person name="Xue P."/>
            <person name="Zou S."/>
            <person name="Wang X."/>
            <person name="Liu X."/>
            <person name="Wang F."/>
            <person name="Yang Y."/>
            <person name="An X."/>
            <person name="Dong Z."/>
            <person name="Zhang K."/>
            <person name="Zhang X."/>
            <person name="Luo M.C."/>
            <person name="Dvorak J."/>
            <person name="Tong Y."/>
            <person name="Wang J."/>
            <person name="Yang H."/>
            <person name="Li Z."/>
            <person name="Wang D."/>
            <person name="Zhang A."/>
            <person name="Wang J."/>
        </authorList>
    </citation>
    <scope>NUCLEOTIDE SEQUENCE</scope>
    <source>
        <strain evidence="2">cv. G1812</strain>
    </source>
</reference>
<accession>A0A8R7V228</accession>
<organism evidence="1 2">
    <name type="scientific">Triticum urartu</name>
    <name type="common">Red wild einkorn</name>
    <name type="synonym">Crithodium urartu</name>
    <dbReference type="NCBI Taxonomy" id="4572"/>
    <lineage>
        <taxon>Eukaryota</taxon>
        <taxon>Viridiplantae</taxon>
        <taxon>Streptophyta</taxon>
        <taxon>Embryophyta</taxon>
        <taxon>Tracheophyta</taxon>
        <taxon>Spermatophyta</taxon>
        <taxon>Magnoliopsida</taxon>
        <taxon>Liliopsida</taxon>
        <taxon>Poales</taxon>
        <taxon>Poaceae</taxon>
        <taxon>BOP clade</taxon>
        <taxon>Pooideae</taxon>
        <taxon>Triticodae</taxon>
        <taxon>Triticeae</taxon>
        <taxon>Triticinae</taxon>
        <taxon>Triticum</taxon>
    </lineage>
</organism>
<protein>
    <submittedName>
        <fullName evidence="1">Uncharacterized protein</fullName>
    </submittedName>
</protein>
<dbReference type="AlphaFoldDB" id="A0A8R7V228"/>